<comment type="caution">
    <text evidence="2">The sequence shown here is derived from an EMBL/GenBank/DDBJ whole genome shotgun (WGS) entry which is preliminary data.</text>
</comment>
<organism evidence="2 3">
    <name type="scientific">Candidatus Ozemobacter sibiricus</name>
    <dbReference type="NCBI Taxonomy" id="2268124"/>
    <lineage>
        <taxon>Bacteria</taxon>
        <taxon>Candidatus Ozemobacteria</taxon>
        <taxon>Candidatus Ozemobacterales</taxon>
        <taxon>Candidatus Ozemobacteraceae</taxon>
        <taxon>Candidatus Ozemobacter</taxon>
    </lineage>
</organism>
<dbReference type="AlphaFoldDB" id="A0A367ZSL5"/>
<evidence type="ECO:0000313" key="3">
    <source>
        <dbReference type="Proteomes" id="UP000252355"/>
    </source>
</evidence>
<accession>A0A367ZSL5</accession>
<dbReference type="Proteomes" id="UP000252355">
    <property type="component" value="Unassembled WGS sequence"/>
</dbReference>
<keyword evidence="1" id="KW-0732">Signal</keyword>
<dbReference type="EMBL" id="QOQW01000003">
    <property type="protein sequence ID" value="RCK81030.1"/>
    <property type="molecule type" value="Genomic_DNA"/>
</dbReference>
<protein>
    <submittedName>
        <fullName evidence="2">Uncharacterized protein</fullName>
    </submittedName>
</protein>
<feature type="chain" id="PRO_5016950605" evidence="1">
    <location>
        <begin position="29"/>
        <end position="242"/>
    </location>
</feature>
<proteinExistence type="predicted"/>
<evidence type="ECO:0000313" key="2">
    <source>
        <dbReference type="EMBL" id="RCK81030.1"/>
    </source>
</evidence>
<evidence type="ECO:0000256" key="1">
    <source>
        <dbReference type="SAM" id="SignalP"/>
    </source>
</evidence>
<name>A0A367ZSL5_9BACT</name>
<feature type="signal peptide" evidence="1">
    <location>
        <begin position="1"/>
        <end position="28"/>
    </location>
</feature>
<gene>
    <name evidence="2" type="ORF">OZSIB_2407</name>
</gene>
<sequence length="242" mass="26671">MEHRRCHRWTRGLALMAFVLLARPALQAGNPAEELLKALQATFKEKVKEVVADQLVRFDAQRGILEFSPLVLKFVGKLAKDRTTLFKEFDIEPEGNQIRFHLVTKGGTTLRAAIVPQALDLDLREFAVRGLLPEGIDLKTDPSLQQSVTSFLDTLLGVPQKAATLLKHVSFEGNTFRLTRPVKISPLGRLLEGKTAPASGTLMALPLSMENGRLAIHLGKAGVSDQVAKMLVELLLLKLKLP</sequence>
<reference evidence="2 3" key="1">
    <citation type="submission" date="2018-05" db="EMBL/GenBank/DDBJ databases">
        <title>A metagenomic window into the 2 km-deep terrestrial subsurface aquifer revealed taxonomically and functionally diverse microbial community comprising novel uncultured bacterial lineages.</title>
        <authorList>
            <person name="Kadnikov V.V."/>
            <person name="Mardanov A.V."/>
            <person name="Beletsky A.V."/>
            <person name="Banks D."/>
            <person name="Pimenov N.V."/>
            <person name="Frank Y.A."/>
            <person name="Karnachuk O.V."/>
            <person name="Ravin N.V."/>
        </authorList>
    </citation>
    <scope>NUCLEOTIDE SEQUENCE [LARGE SCALE GENOMIC DNA]</scope>
    <source>
        <strain evidence="2">BY5</strain>
    </source>
</reference>